<gene>
    <name evidence="3" type="ORF">NAEGRDRAFT_82064</name>
</gene>
<feature type="signal peptide" evidence="2">
    <location>
        <begin position="1"/>
        <end position="28"/>
    </location>
</feature>
<proteinExistence type="predicted"/>
<dbReference type="KEGG" id="ngr:NAEGRDRAFT_82064"/>
<dbReference type="GeneID" id="8856254"/>
<dbReference type="AlphaFoldDB" id="D2W1Q5"/>
<protein>
    <submittedName>
        <fullName evidence="3">Uncharacterized protein</fullName>
    </submittedName>
</protein>
<evidence type="ECO:0000256" key="2">
    <source>
        <dbReference type="SAM" id="SignalP"/>
    </source>
</evidence>
<dbReference type="VEuPathDB" id="AmoebaDB:NAEGRDRAFT_82064"/>
<dbReference type="EMBL" id="GG738923">
    <property type="protein sequence ID" value="EFC37006.1"/>
    <property type="molecule type" value="Genomic_DNA"/>
</dbReference>
<keyword evidence="1" id="KW-0472">Membrane</keyword>
<keyword evidence="1" id="KW-1133">Transmembrane helix</keyword>
<feature type="transmembrane region" description="Helical" evidence="1">
    <location>
        <begin position="41"/>
        <end position="60"/>
    </location>
</feature>
<feature type="transmembrane region" description="Helical" evidence="1">
    <location>
        <begin position="212"/>
        <end position="233"/>
    </location>
</feature>
<keyword evidence="1" id="KW-0812">Transmembrane</keyword>
<name>D2W1Q5_NAEGR</name>
<organism evidence="4">
    <name type="scientific">Naegleria gruberi</name>
    <name type="common">Amoeba</name>
    <dbReference type="NCBI Taxonomy" id="5762"/>
    <lineage>
        <taxon>Eukaryota</taxon>
        <taxon>Discoba</taxon>
        <taxon>Heterolobosea</taxon>
        <taxon>Tetramitia</taxon>
        <taxon>Eutetramitia</taxon>
        <taxon>Vahlkampfiidae</taxon>
        <taxon>Naegleria</taxon>
    </lineage>
</organism>
<evidence type="ECO:0000313" key="3">
    <source>
        <dbReference type="EMBL" id="EFC37006.1"/>
    </source>
</evidence>
<dbReference type="Proteomes" id="UP000006671">
    <property type="component" value="Unassembled WGS sequence"/>
</dbReference>
<feature type="transmembrane region" description="Helical" evidence="1">
    <location>
        <begin position="178"/>
        <end position="200"/>
    </location>
</feature>
<dbReference type="OMA" id="GHGISWY"/>
<feature type="chain" id="PRO_5003038131" evidence="2">
    <location>
        <begin position="29"/>
        <end position="287"/>
    </location>
</feature>
<keyword evidence="4" id="KW-1185">Reference proteome</keyword>
<accession>D2W1Q5</accession>
<feature type="transmembrane region" description="Helical" evidence="1">
    <location>
        <begin position="72"/>
        <end position="94"/>
    </location>
</feature>
<evidence type="ECO:0000256" key="1">
    <source>
        <dbReference type="SAM" id="Phobius"/>
    </source>
</evidence>
<sequence>MCWSLRASLFFSLLGGLMTLDQIRRTLAIRKEWRARSISQVLMYLSYTSMEFLQFLQYYYGLEGTCGTTSNFTLSIVAHFLIWTQPIAHNYWCLKNTAKGRSTFRYALGCSFATLIIATISLVMGYFQVGGFGTGIANDGPEGVPGNILGIEIQNVNTKLCSMQGPNHLYWMFPYHPLWGHGISWYTWLLVAAFPHFFRYSVKDNDFFGKSWIMGSAVVGGWLAALAVTLTIGKFHETPSYWCLISVPCLVLPYIAAFFKPERFIVREELYVKNGTKSPDYDAKKVA</sequence>
<feature type="transmembrane region" description="Helical" evidence="1">
    <location>
        <begin position="106"/>
        <end position="127"/>
    </location>
</feature>
<dbReference type="InterPro" id="IPR043912">
    <property type="entry name" value="DUF5765"/>
</dbReference>
<dbReference type="InParanoid" id="D2W1Q5"/>
<keyword evidence="2" id="KW-0732">Signal</keyword>
<feature type="transmembrane region" description="Helical" evidence="1">
    <location>
        <begin position="239"/>
        <end position="259"/>
    </location>
</feature>
<dbReference type="Pfam" id="PF19069">
    <property type="entry name" value="DUF5765"/>
    <property type="match status" value="1"/>
</dbReference>
<reference evidence="3 4" key="1">
    <citation type="journal article" date="2010" name="Cell">
        <title>The genome of Naegleria gruberi illuminates early eukaryotic versatility.</title>
        <authorList>
            <person name="Fritz-Laylin L.K."/>
            <person name="Prochnik S.E."/>
            <person name="Ginger M.L."/>
            <person name="Dacks J.B."/>
            <person name="Carpenter M.L."/>
            <person name="Field M.C."/>
            <person name="Kuo A."/>
            <person name="Paredez A."/>
            <person name="Chapman J."/>
            <person name="Pham J."/>
            <person name="Shu S."/>
            <person name="Neupane R."/>
            <person name="Cipriano M."/>
            <person name="Mancuso J."/>
            <person name="Tu H."/>
            <person name="Salamov A."/>
            <person name="Lindquist E."/>
            <person name="Shapiro H."/>
            <person name="Lucas S."/>
            <person name="Grigoriev I.V."/>
            <person name="Cande W.Z."/>
            <person name="Fulton C."/>
            <person name="Rokhsar D.S."/>
            <person name="Dawson S.C."/>
        </authorList>
    </citation>
    <scope>NUCLEOTIDE SEQUENCE [LARGE SCALE GENOMIC DNA]</scope>
    <source>
        <strain evidence="3 4">NEG-M</strain>
    </source>
</reference>
<dbReference type="RefSeq" id="XP_002669750.1">
    <property type="nucleotide sequence ID" value="XM_002669704.1"/>
</dbReference>
<evidence type="ECO:0000313" key="4">
    <source>
        <dbReference type="Proteomes" id="UP000006671"/>
    </source>
</evidence>
<dbReference type="OrthoDB" id="10267839at2759"/>